<name>A0A9W8MJ27_9AGAR</name>
<evidence type="ECO:0008006" key="4">
    <source>
        <dbReference type="Google" id="ProtNLM"/>
    </source>
</evidence>
<keyword evidence="3" id="KW-1185">Reference proteome</keyword>
<protein>
    <recommendedName>
        <fullName evidence="4">Conidiation-specific protein 6</fullName>
    </recommendedName>
</protein>
<dbReference type="OrthoDB" id="5419162at2759"/>
<feature type="non-terminal residue" evidence="2">
    <location>
        <position position="117"/>
    </location>
</feature>
<evidence type="ECO:0000313" key="2">
    <source>
        <dbReference type="EMBL" id="KAJ2930369.1"/>
    </source>
</evidence>
<comment type="caution">
    <text evidence="2">The sequence shown here is derived from an EMBL/GenBank/DDBJ whole genome shotgun (WGS) entry which is preliminary data.</text>
</comment>
<evidence type="ECO:0000313" key="3">
    <source>
        <dbReference type="Proteomes" id="UP001140091"/>
    </source>
</evidence>
<feature type="region of interest" description="Disordered" evidence="1">
    <location>
        <begin position="1"/>
        <end position="81"/>
    </location>
</feature>
<sequence length="117" mass="12577">MSLNNQPGIVPDNVWPDRDEEFAPGDDANPTTTAGKGPASNLRRSGEGEYVGMDMHEKADEDDYGNVGRSRGAKATENAGEESRVIGGYKATLKNPRVSDEAKAHAQDVLQEKGVDF</sequence>
<evidence type="ECO:0000256" key="1">
    <source>
        <dbReference type="SAM" id="MobiDB-lite"/>
    </source>
</evidence>
<dbReference type="InterPro" id="IPR018824">
    <property type="entry name" value="Conidiation-specific_6"/>
</dbReference>
<proteinExistence type="predicted"/>
<dbReference type="Proteomes" id="UP001140091">
    <property type="component" value="Unassembled WGS sequence"/>
</dbReference>
<reference evidence="2" key="1">
    <citation type="submission" date="2022-06" db="EMBL/GenBank/DDBJ databases">
        <title>Genome Sequence of Candolleomyces eurysporus.</title>
        <authorList>
            <person name="Buettner E."/>
        </authorList>
    </citation>
    <scope>NUCLEOTIDE SEQUENCE</scope>
    <source>
        <strain evidence="2">VTCC 930004</strain>
    </source>
</reference>
<dbReference type="EMBL" id="JANBPK010000844">
    <property type="protein sequence ID" value="KAJ2930369.1"/>
    <property type="molecule type" value="Genomic_DNA"/>
</dbReference>
<accession>A0A9W8MJ27</accession>
<organism evidence="2 3">
    <name type="scientific">Candolleomyces eurysporus</name>
    <dbReference type="NCBI Taxonomy" id="2828524"/>
    <lineage>
        <taxon>Eukaryota</taxon>
        <taxon>Fungi</taxon>
        <taxon>Dikarya</taxon>
        <taxon>Basidiomycota</taxon>
        <taxon>Agaricomycotina</taxon>
        <taxon>Agaricomycetes</taxon>
        <taxon>Agaricomycetidae</taxon>
        <taxon>Agaricales</taxon>
        <taxon>Agaricineae</taxon>
        <taxon>Psathyrellaceae</taxon>
        <taxon>Candolleomyces</taxon>
    </lineage>
</organism>
<gene>
    <name evidence="2" type="ORF">H1R20_g6707</name>
</gene>
<dbReference type="Pfam" id="PF10346">
    <property type="entry name" value="Con-6"/>
    <property type="match status" value="1"/>
</dbReference>
<dbReference type="AlphaFoldDB" id="A0A9W8MJ27"/>